<feature type="transmembrane region" description="Helical" evidence="1">
    <location>
        <begin position="6"/>
        <end position="26"/>
    </location>
</feature>
<protein>
    <submittedName>
        <fullName evidence="2">Uncharacterized protein</fullName>
    </submittedName>
</protein>
<keyword evidence="1" id="KW-0472">Membrane</keyword>
<name>A0A1I1L627_9BACT</name>
<proteinExistence type="predicted"/>
<dbReference type="EMBL" id="FOLQ01000002">
    <property type="protein sequence ID" value="SFC65040.1"/>
    <property type="molecule type" value="Genomic_DNA"/>
</dbReference>
<keyword evidence="3" id="KW-1185">Reference proteome</keyword>
<evidence type="ECO:0000313" key="3">
    <source>
        <dbReference type="Proteomes" id="UP000198598"/>
    </source>
</evidence>
<dbReference type="AlphaFoldDB" id="A0A1I1L627"/>
<feature type="transmembrane region" description="Helical" evidence="1">
    <location>
        <begin position="38"/>
        <end position="61"/>
    </location>
</feature>
<evidence type="ECO:0000256" key="1">
    <source>
        <dbReference type="SAM" id="Phobius"/>
    </source>
</evidence>
<accession>A0A1I1L627</accession>
<keyword evidence="1" id="KW-1133">Transmembrane helix</keyword>
<reference evidence="2 3" key="1">
    <citation type="submission" date="2016-10" db="EMBL/GenBank/DDBJ databases">
        <authorList>
            <person name="de Groot N.N."/>
        </authorList>
    </citation>
    <scope>NUCLEOTIDE SEQUENCE [LARGE SCALE GENOMIC DNA]</scope>
    <source>
        <strain evidence="2 3">DSM 26130</strain>
    </source>
</reference>
<gene>
    <name evidence="2" type="ORF">SAMN05216167_10266</name>
</gene>
<feature type="transmembrane region" description="Helical" evidence="1">
    <location>
        <begin position="81"/>
        <end position="101"/>
    </location>
</feature>
<sequence>MTTSIIFSLLGWVVAAVNFYAIYKVWKANVFSKWWKILLPILINLPTLTYTAVQGVGFQLLHFLLFGKGVAQNYQSNPFEPIVAGETISFALPLGALYVFYKLDNWVRTKEYAEEGI</sequence>
<dbReference type="RefSeq" id="WP_093823794.1">
    <property type="nucleotide sequence ID" value="NZ_FOLQ01000002.1"/>
</dbReference>
<evidence type="ECO:0000313" key="2">
    <source>
        <dbReference type="EMBL" id="SFC65040.1"/>
    </source>
</evidence>
<dbReference type="Proteomes" id="UP000198598">
    <property type="component" value="Unassembled WGS sequence"/>
</dbReference>
<organism evidence="2 3">
    <name type="scientific">Spirosoma endophyticum</name>
    <dbReference type="NCBI Taxonomy" id="662367"/>
    <lineage>
        <taxon>Bacteria</taxon>
        <taxon>Pseudomonadati</taxon>
        <taxon>Bacteroidota</taxon>
        <taxon>Cytophagia</taxon>
        <taxon>Cytophagales</taxon>
        <taxon>Cytophagaceae</taxon>
        <taxon>Spirosoma</taxon>
    </lineage>
</organism>
<keyword evidence="1" id="KW-0812">Transmembrane</keyword>